<dbReference type="AlphaFoldDB" id="A0A0D2M7K1"/>
<dbReference type="Proteomes" id="UP000054270">
    <property type="component" value="Unassembled WGS sequence"/>
</dbReference>
<dbReference type="Gene3D" id="1.20.1280.50">
    <property type="match status" value="1"/>
</dbReference>
<evidence type="ECO:0000259" key="1">
    <source>
        <dbReference type="Pfam" id="PF12937"/>
    </source>
</evidence>
<dbReference type="InterPro" id="IPR001810">
    <property type="entry name" value="F-box_dom"/>
</dbReference>
<dbReference type="EMBL" id="KN817580">
    <property type="protein sequence ID" value="KJA19178.1"/>
    <property type="molecule type" value="Genomic_DNA"/>
</dbReference>
<keyword evidence="3" id="KW-1185">Reference proteome</keyword>
<name>A0A0D2M7K1_HYPSF</name>
<evidence type="ECO:0000313" key="3">
    <source>
        <dbReference type="Proteomes" id="UP000054270"/>
    </source>
</evidence>
<dbReference type="SUPFAM" id="SSF81383">
    <property type="entry name" value="F-box domain"/>
    <property type="match status" value="1"/>
</dbReference>
<reference evidence="3" key="1">
    <citation type="submission" date="2014-04" db="EMBL/GenBank/DDBJ databases">
        <title>Evolutionary Origins and Diversification of the Mycorrhizal Mutualists.</title>
        <authorList>
            <consortium name="DOE Joint Genome Institute"/>
            <consortium name="Mycorrhizal Genomics Consortium"/>
            <person name="Kohler A."/>
            <person name="Kuo A."/>
            <person name="Nagy L.G."/>
            <person name="Floudas D."/>
            <person name="Copeland A."/>
            <person name="Barry K.W."/>
            <person name="Cichocki N."/>
            <person name="Veneault-Fourrey C."/>
            <person name="LaButti K."/>
            <person name="Lindquist E.A."/>
            <person name="Lipzen A."/>
            <person name="Lundell T."/>
            <person name="Morin E."/>
            <person name="Murat C."/>
            <person name="Riley R."/>
            <person name="Ohm R."/>
            <person name="Sun H."/>
            <person name="Tunlid A."/>
            <person name="Henrissat B."/>
            <person name="Grigoriev I.V."/>
            <person name="Hibbett D.S."/>
            <person name="Martin F."/>
        </authorList>
    </citation>
    <scope>NUCLEOTIDE SEQUENCE [LARGE SCALE GENOMIC DNA]</scope>
    <source>
        <strain evidence="3">FD-334 SS-4</strain>
    </source>
</reference>
<dbReference type="Pfam" id="PF12937">
    <property type="entry name" value="F-box-like"/>
    <property type="match status" value="1"/>
</dbReference>
<sequence length="562" mass="62830">MVCLQWHTASATCALEKCPVDDGQFQRGQALENTVDREVLQYIVTDTEDPPLGSKPFAEFPLVESLQAAHRVRRRKMNDIHDPFISRLPPEIASHIFTIFLPNDVENTYSIAYPTGIRPTTAITPLRLGAVCQAWREIAWSTPALWSSISIDMFATNKTTAEIVCDWLGRSGELPLYIRLYAGLDQGSSEYHPIPSRCEAHAQRVFDAVNIYANRWFYIDLELPTTFMQRVRCVTSQTAMVETLRINLLASEVLEPPLDKTKQIDLHGRLSPTNLLLHGLHLAQVGIQWNNLTHVEAFDLSIAECLDLLRMAPAMTHLILTRLSMVGVYNPLGQQLSFCHIGLRSLSLKAVYQYAAIALNAFFERTSFPALTQLSFEQVPIFSESETSVHSLLDHISRSATRLLDMKLKISTLPIDHGKVTAVLHALPTLETLALEFGRYGAIPCLDPFLAVLAFDATINGKIALPRLKSLTISKTRFSWDSLFQIFPPDILAISSCTEAVVQSNVRKCLSLLRIVLPQINNNSLDKKVVDAVSDLGMRGVKVQIMDNDGHNFLIDDGSRRT</sequence>
<protein>
    <recommendedName>
        <fullName evidence="1">F-box domain-containing protein</fullName>
    </recommendedName>
</protein>
<dbReference type="InterPro" id="IPR036047">
    <property type="entry name" value="F-box-like_dom_sf"/>
</dbReference>
<dbReference type="OrthoDB" id="3139566at2759"/>
<evidence type="ECO:0000313" key="2">
    <source>
        <dbReference type="EMBL" id="KJA19178.1"/>
    </source>
</evidence>
<dbReference type="STRING" id="945553.A0A0D2M7K1"/>
<accession>A0A0D2M7K1</accession>
<proteinExistence type="predicted"/>
<feature type="domain" description="F-box" evidence="1">
    <location>
        <begin position="85"/>
        <end position="151"/>
    </location>
</feature>
<gene>
    <name evidence="2" type="ORF">HYPSUDRAFT_44425</name>
</gene>
<organism evidence="2 3">
    <name type="scientific">Hypholoma sublateritium (strain FD-334 SS-4)</name>
    <dbReference type="NCBI Taxonomy" id="945553"/>
    <lineage>
        <taxon>Eukaryota</taxon>
        <taxon>Fungi</taxon>
        <taxon>Dikarya</taxon>
        <taxon>Basidiomycota</taxon>
        <taxon>Agaricomycotina</taxon>
        <taxon>Agaricomycetes</taxon>
        <taxon>Agaricomycetidae</taxon>
        <taxon>Agaricales</taxon>
        <taxon>Agaricineae</taxon>
        <taxon>Strophariaceae</taxon>
        <taxon>Hypholoma</taxon>
    </lineage>
</organism>